<keyword evidence="2" id="KW-0472">Membrane</keyword>
<evidence type="ECO:0000256" key="2">
    <source>
        <dbReference type="SAM" id="Phobius"/>
    </source>
</evidence>
<dbReference type="Pfam" id="PF04203">
    <property type="entry name" value="Sortase"/>
    <property type="match status" value="1"/>
</dbReference>
<dbReference type="RefSeq" id="WP_213588639.1">
    <property type="nucleotide sequence ID" value="NZ_BOSM01000001.1"/>
</dbReference>
<accession>A0ABQ4MKR1</accession>
<evidence type="ECO:0008006" key="5">
    <source>
        <dbReference type="Google" id="ProtNLM"/>
    </source>
</evidence>
<dbReference type="CDD" id="cd05828">
    <property type="entry name" value="Sortase_D_1"/>
    <property type="match status" value="1"/>
</dbReference>
<keyword evidence="4" id="KW-1185">Reference proteome</keyword>
<keyword evidence="1" id="KW-0378">Hydrolase</keyword>
<dbReference type="NCBIfam" id="NF033746">
    <property type="entry name" value="class_D_sortase"/>
    <property type="match status" value="1"/>
</dbReference>
<dbReference type="Gene3D" id="2.40.260.10">
    <property type="entry name" value="Sortase"/>
    <property type="match status" value="1"/>
</dbReference>
<dbReference type="Proteomes" id="UP000681290">
    <property type="component" value="Unassembled WGS sequence"/>
</dbReference>
<dbReference type="InterPro" id="IPR001261">
    <property type="entry name" value="ArgE/DapE_CS"/>
</dbReference>
<reference evidence="3 4" key="1">
    <citation type="submission" date="2021-03" db="EMBL/GenBank/DDBJ databases">
        <title>Antimicrobial resistance genes in bacteria isolated from Japanese honey, and their potential for conferring macrolide and lincosamide resistance in the American foulbrood pathogen Paenibacillus larvae.</title>
        <authorList>
            <person name="Okamoto M."/>
            <person name="Kumagai M."/>
            <person name="Kanamori H."/>
            <person name="Takamatsu D."/>
        </authorList>
    </citation>
    <scope>NUCLEOTIDE SEQUENCE [LARGE SCALE GENOMIC DNA]</scope>
    <source>
        <strain evidence="3 4">J15TS10</strain>
    </source>
</reference>
<dbReference type="InterPro" id="IPR041999">
    <property type="entry name" value="Sortase_D_1"/>
</dbReference>
<dbReference type="PROSITE" id="PS00758">
    <property type="entry name" value="ARGE_DAPE_CPG2_1"/>
    <property type="match status" value="1"/>
</dbReference>
<keyword evidence="2" id="KW-1133">Transmembrane helix</keyword>
<dbReference type="NCBIfam" id="TIGR01076">
    <property type="entry name" value="sortase_fam"/>
    <property type="match status" value="1"/>
</dbReference>
<gene>
    <name evidence="3" type="ORF">J15TS10_03860</name>
</gene>
<proteinExistence type="predicted"/>
<keyword evidence="2" id="KW-0812">Transmembrane</keyword>
<comment type="caution">
    <text evidence="3">The sequence shown here is derived from an EMBL/GenBank/DDBJ whole genome shotgun (WGS) entry which is preliminary data.</text>
</comment>
<dbReference type="InterPro" id="IPR023365">
    <property type="entry name" value="Sortase_dom-sf"/>
</dbReference>
<evidence type="ECO:0000256" key="1">
    <source>
        <dbReference type="ARBA" id="ARBA00022801"/>
    </source>
</evidence>
<dbReference type="InterPro" id="IPR053525">
    <property type="entry name" value="Sortase_D"/>
</dbReference>
<sequence length="214" mass="24317">MRKWLGYFFIIVGGLLVVSSLYLIYKHEFAIAQSLQEVESSLFPSTSMSEATYLRNTDKTKNDESQKIQHQAELRRQFSPEEGDAIGLLHIPKIKAKLPIIEGTDEEMLAKGVGHYSTTVFPGDGEQILLSGHRDTVFRKIGELENGDRFIVELSYGKFEYEIKKSEIVKADDTTVIRSMGEEVLTLSTCYPFNFIGHAPDRYIIYAYPVFSET</sequence>
<protein>
    <recommendedName>
        <fullName evidence="5">Class D sortase</fullName>
    </recommendedName>
</protein>
<evidence type="ECO:0000313" key="3">
    <source>
        <dbReference type="EMBL" id="GIP56572.1"/>
    </source>
</evidence>
<dbReference type="EMBL" id="BOSM01000001">
    <property type="protein sequence ID" value="GIP56572.1"/>
    <property type="molecule type" value="Genomic_DNA"/>
</dbReference>
<feature type="transmembrane region" description="Helical" evidence="2">
    <location>
        <begin position="6"/>
        <end position="25"/>
    </location>
</feature>
<dbReference type="SUPFAM" id="SSF63817">
    <property type="entry name" value="Sortase"/>
    <property type="match status" value="1"/>
</dbReference>
<name>A0ABQ4MKR1_9BACL</name>
<organism evidence="3 4">
    <name type="scientific">Paenibacillus woosongensis</name>
    <dbReference type="NCBI Taxonomy" id="307580"/>
    <lineage>
        <taxon>Bacteria</taxon>
        <taxon>Bacillati</taxon>
        <taxon>Bacillota</taxon>
        <taxon>Bacilli</taxon>
        <taxon>Bacillales</taxon>
        <taxon>Paenibacillaceae</taxon>
        <taxon>Paenibacillus</taxon>
    </lineage>
</organism>
<evidence type="ECO:0000313" key="4">
    <source>
        <dbReference type="Proteomes" id="UP000681290"/>
    </source>
</evidence>
<dbReference type="InterPro" id="IPR005754">
    <property type="entry name" value="Sortase"/>
</dbReference>